<dbReference type="PANTHER" id="PTHR31904">
    <property type="entry name" value="BYPASS OF STOP CODON PROTEIN 5-RELATED"/>
    <property type="match status" value="1"/>
</dbReference>
<name>H8WZ59_CANO9</name>
<dbReference type="InterPro" id="IPR007519">
    <property type="entry name" value="Bul1_N"/>
</dbReference>
<dbReference type="AlphaFoldDB" id="H8WZ59"/>
<evidence type="ECO:0000313" key="4">
    <source>
        <dbReference type="Proteomes" id="UP000005018"/>
    </source>
</evidence>
<keyword evidence="4" id="KW-1185">Reference proteome</keyword>
<organism evidence="3 4">
    <name type="scientific">Candida orthopsilosis (strain 90-125)</name>
    <name type="common">Yeast</name>
    <dbReference type="NCBI Taxonomy" id="1136231"/>
    <lineage>
        <taxon>Eukaryota</taxon>
        <taxon>Fungi</taxon>
        <taxon>Dikarya</taxon>
        <taxon>Ascomycota</taxon>
        <taxon>Saccharomycotina</taxon>
        <taxon>Pichiomycetes</taxon>
        <taxon>Debaryomycetaceae</taxon>
        <taxon>Candida/Lodderomyces clade</taxon>
        <taxon>Candida</taxon>
    </lineage>
</organism>
<evidence type="ECO:0000259" key="1">
    <source>
        <dbReference type="Pfam" id="PF04425"/>
    </source>
</evidence>
<feature type="domain" description="Bul1 C-terminal" evidence="2">
    <location>
        <begin position="483"/>
        <end position="697"/>
    </location>
</feature>
<dbReference type="Proteomes" id="UP000005018">
    <property type="component" value="Chromosome 1"/>
</dbReference>
<dbReference type="EMBL" id="HE681719">
    <property type="protein sequence ID" value="CCG20406.1"/>
    <property type="molecule type" value="Genomic_DNA"/>
</dbReference>
<dbReference type="HOGENOM" id="CLU_022027_0_0_1"/>
<dbReference type="PANTHER" id="PTHR31904:SF1">
    <property type="entry name" value="BYPASS OF STOP CODON PROTEIN 5-RELATED"/>
    <property type="match status" value="1"/>
</dbReference>
<evidence type="ECO:0008006" key="5">
    <source>
        <dbReference type="Google" id="ProtNLM"/>
    </source>
</evidence>
<dbReference type="Pfam" id="PF04426">
    <property type="entry name" value="Bul1_C"/>
    <property type="match status" value="1"/>
</dbReference>
<dbReference type="KEGG" id="cot:CORT_0A00120"/>
<evidence type="ECO:0000259" key="2">
    <source>
        <dbReference type="Pfam" id="PF04426"/>
    </source>
</evidence>
<feature type="domain" description="Bul1 N-terminal" evidence="1">
    <location>
        <begin position="14"/>
        <end position="64"/>
    </location>
</feature>
<proteinExistence type="predicted"/>
<dbReference type="RefSeq" id="XP_003865849.1">
    <property type="nucleotide sequence ID" value="XM_003865801.1"/>
</dbReference>
<sequence>MSRNKFNLKLPLDEGNSQNEELINILPSYQMYRNTISKNLTPTIEDLRLEPPIYDQLHQSFQSAPTSPEPELDDNEETILENAHRLKRLTSLNKEVAKLLRVTIHLTKNIGRPGEAYNIIDPLSVEYKQGDPIYGIVLITNNSSHPIPFDMFSVQLEGVLSFGNSNSTLVDQSLHTSTFLTMFDFNASWNDGFLDRLKSDHNNPYRADPLSSFDSSDNTYYHLDPKKVFQPGVTYKKFFAFVMPERLLENGCQSSLIKHLQVPPTLGISKSETISSLRHKWKGEAESKKYASITNDLSFTDASISYAVSARVIGRANSYKQLLNGNHGNQLLGLDEYVVANEDYVYTRMIPVTQPVFVLNRNMINQEARLLYNALIENIKQKLALGKEMSQQGHGLVPFSSNGSEAETNLHPTSSSVELSKMRQMYKAKKMDDSKVYEVFYPIKKKPVFGASKVAGMLALSTPKKEYVMEYVSPPGYTNRTATTLHIPLDIVYINDKRSSPPEFRSISVELVSLTAKSKKHPIPIVIHPEMLFENKNKGTSPSQDNFDVLTIKRFQNYALQLSKLMKEVPDLEVDPDMIKSIKGLAGLTTKYVHLKVQNVTFTSRGNTYPSVNSVSWEKQVVNSETTKEKFEDVKYVKQLVITADMGSLEVRPMRLTDFCLVPDFQHCLIARIYYLKIDVRLQNSEKISLRVPVILQRSK</sequence>
<dbReference type="GeneID" id="14536945"/>
<feature type="domain" description="Bul1 N-terminal" evidence="1">
    <location>
        <begin position="69"/>
        <end position="392"/>
    </location>
</feature>
<reference evidence="3 4" key="1">
    <citation type="journal article" date="2012" name="PLoS ONE">
        <title>Sequence and analysis of the genome of the pathogenic yeast Candida orthopsilosis.</title>
        <authorList>
            <person name="Riccombeni A."/>
            <person name="Vidanes G."/>
            <person name="Proux-Wera E."/>
            <person name="Wolfe K.H."/>
            <person name="Butler G."/>
        </authorList>
    </citation>
    <scope>NUCLEOTIDE SEQUENCE [LARGE SCALE GENOMIC DNA]</scope>
    <source>
        <strain evidence="3 4">Co 90-125</strain>
    </source>
</reference>
<dbReference type="InterPro" id="IPR022794">
    <property type="entry name" value="Bul1_C"/>
</dbReference>
<dbReference type="OrthoDB" id="4094610at2759"/>
<accession>H8WZ59</accession>
<dbReference type="eggNOG" id="ENOG502QSAC">
    <property type="taxonomic scope" value="Eukaryota"/>
</dbReference>
<protein>
    <recommendedName>
        <fullName evidence="5">Bul1 protein</fullName>
    </recommendedName>
</protein>
<gene>
    <name evidence="3" type="ORF">CORT_0A00120</name>
</gene>
<dbReference type="InterPro" id="IPR039634">
    <property type="entry name" value="Bul1-like"/>
</dbReference>
<evidence type="ECO:0000313" key="3">
    <source>
        <dbReference type="EMBL" id="CCG20406.1"/>
    </source>
</evidence>
<dbReference type="Pfam" id="PF04425">
    <property type="entry name" value="Bul1_N"/>
    <property type="match status" value="2"/>
</dbReference>